<dbReference type="InterPro" id="IPR016089">
    <property type="entry name" value="Chalcone_isomerase_bundle_sf"/>
</dbReference>
<dbReference type="SUPFAM" id="SSF54626">
    <property type="entry name" value="Chalcone isomerase"/>
    <property type="match status" value="1"/>
</dbReference>
<evidence type="ECO:0000313" key="2">
    <source>
        <dbReference type="Proteomes" id="UP000530660"/>
    </source>
</evidence>
<dbReference type="Gene3D" id="3.50.70.10">
    <property type="match status" value="1"/>
</dbReference>
<reference evidence="1 2" key="1">
    <citation type="journal article" date="2020" name="J. Phycol.">
        <title>Comparative genome analysis reveals Cyanidiococcus gen. nov., a new extremophilic red algal genus sister to Cyanidioschyzon (Cyanidioschyzonaceae, Rhodophyta).</title>
        <authorList>
            <person name="Liu S.-L."/>
            <person name="Chiang Y.-R."/>
            <person name="Yoon H.S."/>
            <person name="Fu H.-Y."/>
        </authorList>
    </citation>
    <scope>NUCLEOTIDE SEQUENCE [LARGE SCALE GENOMIC DNA]</scope>
    <source>
        <strain evidence="1 2">THAL066</strain>
    </source>
</reference>
<dbReference type="InterPro" id="IPR036298">
    <property type="entry name" value="Chalcone_isomerase_sf"/>
</dbReference>
<accession>A0A7J7IG15</accession>
<evidence type="ECO:0000313" key="1">
    <source>
        <dbReference type="EMBL" id="KAF6001684.1"/>
    </source>
</evidence>
<keyword evidence="2" id="KW-1185">Reference proteome</keyword>
<organism evidence="1 2">
    <name type="scientific">Cyanidiococcus yangmingshanensis</name>
    <dbReference type="NCBI Taxonomy" id="2690220"/>
    <lineage>
        <taxon>Eukaryota</taxon>
        <taxon>Rhodophyta</taxon>
        <taxon>Bangiophyceae</taxon>
        <taxon>Cyanidiales</taxon>
        <taxon>Cyanidiaceae</taxon>
        <taxon>Cyanidiococcus</taxon>
    </lineage>
</organism>
<sequence length="355" mass="39039">MIGRLIGLERSAFGTRLDWKKIWFFGITRRTFGVNDFRLATPSAQKLGTGPRLSTKPQFGPATLAIRVEHGRVDPKCTSAQSSQVSSCSCKNNGATSGGLLLLFGLSTLAVGFSGEKAVCELQNTDRASQNWGAPSNALERTIEHSEKIGSGDTTALMQGKESFQEALRPSHEVFIGSGVRLMLGLVRVYYVGLYVDPVGARKMLLPEYQGRDSSSICSDAEFWKLFRSFRHSLVMHVIRSVDAKHVVQGLERGISRRLRYAKNKLHMSDDRPKLAELKSYLLSLGQIPENSQIRFAILDDGNSLLIELNSDVVGYVESCPALCYAIDDVFLGVKPVSPDAKQSFCVGMESIVQL</sequence>
<dbReference type="OrthoDB" id="5820at2759"/>
<dbReference type="PANTHER" id="PTHR47698">
    <property type="entry name" value="FATTY-ACID-BINDING PROTEIN 3, CHLOROPLASTIC"/>
    <property type="match status" value="1"/>
</dbReference>
<protein>
    <recommendedName>
        <fullName evidence="3">Chalcone isomerase domain-containing protein</fullName>
    </recommendedName>
</protein>
<name>A0A7J7IG15_9RHOD</name>
<dbReference type="PANTHER" id="PTHR47698:SF2">
    <property type="entry name" value="FATTY-ACID-BINDING PROTEIN 3, CHLOROPLASTIC"/>
    <property type="match status" value="1"/>
</dbReference>
<dbReference type="AlphaFoldDB" id="A0A7J7IG15"/>
<evidence type="ECO:0008006" key="3">
    <source>
        <dbReference type="Google" id="ProtNLM"/>
    </source>
</evidence>
<dbReference type="EMBL" id="VWRR01000013">
    <property type="protein sequence ID" value="KAF6001684.1"/>
    <property type="molecule type" value="Genomic_DNA"/>
</dbReference>
<dbReference type="GO" id="GO:0016872">
    <property type="term" value="F:intramolecular lyase activity"/>
    <property type="evidence" value="ECO:0007669"/>
    <property type="project" value="InterPro"/>
</dbReference>
<proteinExistence type="predicted"/>
<comment type="caution">
    <text evidence="1">The sequence shown here is derived from an EMBL/GenBank/DDBJ whole genome shotgun (WGS) entry which is preliminary data.</text>
</comment>
<gene>
    <name evidence="1" type="ORF">F1559_001438</name>
</gene>
<dbReference type="InterPro" id="IPR016088">
    <property type="entry name" value="Chalcone_isomerase_3-sand"/>
</dbReference>
<dbReference type="Gene3D" id="1.10.890.20">
    <property type="match status" value="1"/>
</dbReference>
<dbReference type="Proteomes" id="UP000530660">
    <property type="component" value="Unassembled WGS sequence"/>
</dbReference>